<sequence length="120" mass="13326">MSRYRHADLVAAIEEVILRVTEAFALLHGTTIVVDRQEGLMAEGIENLLRQASEATQRRQQDEAAIEAVNAEAAKARKVVAATTSKVEGLRQALQYSKDEATRFKAEALKSRSEDDELRT</sequence>
<reference evidence="2" key="1">
    <citation type="journal article" date="2021" name="bioRxiv">
        <title>Whole Genome Assembly and Annotation of Northern Wild Rice, Zizania palustris L., Supports a Whole Genome Duplication in the Zizania Genus.</title>
        <authorList>
            <person name="Haas M."/>
            <person name="Kono T."/>
            <person name="Macchietto M."/>
            <person name="Millas R."/>
            <person name="McGilp L."/>
            <person name="Shao M."/>
            <person name="Duquette J."/>
            <person name="Hirsch C.N."/>
            <person name="Kimball J."/>
        </authorList>
    </citation>
    <scope>NUCLEOTIDE SEQUENCE</scope>
    <source>
        <tissue evidence="2">Fresh leaf tissue</tissue>
    </source>
</reference>
<dbReference type="AlphaFoldDB" id="A0A8J5SR85"/>
<organism evidence="2 3">
    <name type="scientific">Zizania palustris</name>
    <name type="common">Northern wild rice</name>
    <dbReference type="NCBI Taxonomy" id="103762"/>
    <lineage>
        <taxon>Eukaryota</taxon>
        <taxon>Viridiplantae</taxon>
        <taxon>Streptophyta</taxon>
        <taxon>Embryophyta</taxon>
        <taxon>Tracheophyta</taxon>
        <taxon>Spermatophyta</taxon>
        <taxon>Magnoliopsida</taxon>
        <taxon>Liliopsida</taxon>
        <taxon>Poales</taxon>
        <taxon>Poaceae</taxon>
        <taxon>BOP clade</taxon>
        <taxon>Oryzoideae</taxon>
        <taxon>Oryzeae</taxon>
        <taxon>Zizaniinae</taxon>
        <taxon>Zizania</taxon>
    </lineage>
</organism>
<dbReference type="EMBL" id="JAAALK010000287">
    <property type="protein sequence ID" value="KAG8059769.1"/>
    <property type="molecule type" value="Genomic_DNA"/>
</dbReference>
<reference evidence="2" key="2">
    <citation type="submission" date="2021-02" db="EMBL/GenBank/DDBJ databases">
        <authorList>
            <person name="Kimball J.A."/>
            <person name="Haas M.W."/>
            <person name="Macchietto M."/>
            <person name="Kono T."/>
            <person name="Duquette J."/>
            <person name="Shao M."/>
        </authorList>
    </citation>
    <scope>NUCLEOTIDE SEQUENCE</scope>
    <source>
        <tissue evidence="2">Fresh leaf tissue</tissue>
    </source>
</reference>
<evidence type="ECO:0000313" key="2">
    <source>
        <dbReference type="EMBL" id="KAG8059769.1"/>
    </source>
</evidence>
<dbReference type="Proteomes" id="UP000729402">
    <property type="component" value="Unassembled WGS sequence"/>
</dbReference>
<gene>
    <name evidence="2" type="ORF">GUJ93_ZPchr0002g24676</name>
</gene>
<feature type="coiled-coil region" evidence="1">
    <location>
        <begin position="45"/>
        <end position="72"/>
    </location>
</feature>
<name>A0A8J5SR85_ZIZPA</name>
<proteinExistence type="predicted"/>
<protein>
    <submittedName>
        <fullName evidence="2">Uncharacterized protein</fullName>
    </submittedName>
</protein>
<keyword evidence="3" id="KW-1185">Reference proteome</keyword>
<keyword evidence="1" id="KW-0175">Coiled coil</keyword>
<comment type="caution">
    <text evidence="2">The sequence shown here is derived from an EMBL/GenBank/DDBJ whole genome shotgun (WGS) entry which is preliminary data.</text>
</comment>
<evidence type="ECO:0000313" key="3">
    <source>
        <dbReference type="Proteomes" id="UP000729402"/>
    </source>
</evidence>
<evidence type="ECO:0000256" key="1">
    <source>
        <dbReference type="SAM" id="Coils"/>
    </source>
</evidence>
<accession>A0A8J5SR85</accession>